<gene>
    <name evidence="1" type="ORF">EVAR_33592_1</name>
</gene>
<organism evidence="1 2">
    <name type="scientific">Eumeta variegata</name>
    <name type="common">Bagworm moth</name>
    <name type="synonym">Eumeta japonica</name>
    <dbReference type="NCBI Taxonomy" id="151549"/>
    <lineage>
        <taxon>Eukaryota</taxon>
        <taxon>Metazoa</taxon>
        <taxon>Ecdysozoa</taxon>
        <taxon>Arthropoda</taxon>
        <taxon>Hexapoda</taxon>
        <taxon>Insecta</taxon>
        <taxon>Pterygota</taxon>
        <taxon>Neoptera</taxon>
        <taxon>Endopterygota</taxon>
        <taxon>Lepidoptera</taxon>
        <taxon>Glossata</taxon>
        <taxon>Ditrysia</taxon>
        <taxon>Tineoidea</taxon>
        <taxon>Psychidae</taxon>
        <taxon>Oiketicinae</taxon>
        <taxon>Eumeta</taxon>
    </lineage>
</organism>
<proteinExistence type="predicted"/>
<keyword evidence="2" id="KW-1185">Reference proteome</keyword>
<sequence length="83" mass="9045">MRYVNAKTCYVRNIAALGPPTATAPDVLLNYITRAFVRPDVVVRACAPFADLSTFDIPLISPLHPVCLRANVNIAPVKEGMPH</sequence>
<protein>
    <submittedName>
        <fullName evidence="1">Uncharacterized protein</fullName>
    </submittedName>
</protein>
<dbReference type="EMBL" id="BGZK01000512">
    <property type="protein sequence ID" value="GBP47876.1"/>
    <property type="molecule type" value="Genomic_DNA"/>
</dbReference>
<accession>A0A4C1W907</accession>
<comment type="caution">
    <text evidence="1">The sequence shown here is derived from an EMBL/GenBank/DDBJ whole genome shotgun (WGS) entry which is preliminary data.</text>
</comment>
<dbReference type="Proteomes" id="UP000299102">
    <property type="component" value="Unassembled WGS sequence"/>
</dbReference>
<name>A0A4C1W907_EUMVA</name>
<evidence type="ECO:0000313" key="1">
    <source>
        <dbReference type="EMBL" id="GBP47876.1"/>
    </source>
</evidence>
<dbReference type="AlphaFoldDB" id="A0A4C1W907"/>
<evidence type="ECO:0000313" key="2">
    <source>
        <dbReference type="Proteomes" id="UP000299102"/>
    </source>
</evidence>
<reference evidence="1 2" key="1">
    <citation type="journal article" date="2019" name="Commun. Biol.">
        <title>The bagworm genome reveals a unique fibroin gene that provides high tensile strength.</title>
        <authorList>
            <person name="Kono N."/>
            <person name="Nakamura H."/>
            <person name="Ohtoshi R."/>
            <person name="Tomita M."/>
            <person name="Numata K."/>
            <person name="Arakawa K."/>
        </authorList>
    </citation>
    <scope>NUCLEOTIDE SEQUENCE [LARGE SCALE GENOMIC DNA]</scope>
</reference>